<comment type="caution">
    <text evidence="3">The sequence shown here is derived from an EMBL/GenBank/DDBJ whole genome shotgun (WGS) entry which is preliminary data.</text>
</comment>
<feature type="domain" description="F5/8 type C" evidence="2">
    <location>
        <begin position="90"/>
        <end position="187"/>
    </location>
</feature>
<feature type="chain" id="PRO_5039029534" description="F5/8 type C domain-containing protein" evidence="1">
    <location>
        <begin position="34"/>
        <end position="269"/>
    </location>
</feature>
<protein>
    <recommendedName>
        <fullName evidence="2">F5/8 type C domain-containing protein</fullName>
    </recommendedName>
</protein>
<name>A0A9D4JV53_DREPO</name>
<reference evidence="3" key="1">
    <citation type="journal article" date="2019" name="bioRxiv">
        <title>The Genome of the Zebra Mussel, Dreissena polymorpha: A Resource for Invasive Species Research.</title>
        <authorList>
            <person name="McCartney M.A."/>
            <person name="Auch B."/>
            <person name="Kono T."/>
            <person name="Mallez S."/>
            <person name="Zhang Y."/>
            <person name="Obille A."/>
            <person name="Becker A."/>
            <person name="Abrahante J.E."/>
            <person name="Garbe J."/>
            <person name="Badalamenti J.P."/>
            <person name="Herman A."/>
            <person name="Mangelson H."/>
            <person name="Liachko I."/>
            <person name="Sullivan S."/>
            <person name="Sone E.D."/>
            <person name="Koren S."/>
            <person name="Silverstein K.A.T."/>
            <person name="Beckman K.B."/>
            <person name="Gohl D.M."/>
        </authorList>
    </citation>
    <scope>NUCLEOTIDE SEQUENCE</scope>
    <source>
        <strain evidence="3">Duluth1</strain>
        <tissue evidence="3">Whole animal</tissue>
    </source>
</reference>
<dbReference type="Pfam" id="PF00754">
    <property type="entry name" value="F5_F8_type_C"/>
    <property type="match status" value="1"/>
</dbReference>
<evidence type="ECO:0000313" key="3">
    <source>
        <dbReference type="EMBL" id="KAH3825231.1"/>
    </source>
</evidence>
<dbReference type="PROSITE" id="PS50022">
    <property type="entry name" value="FA58C_3"/>
    <property type="match status" value="1"/>
</dbReference>
<sequence length="269" mass="30060">MDVTVFFNMSGVVVRLLILQWICTRCFVASVNAEDATNQILKLLETAGHHKTICPGERKHRVQGESNSEVSCSELLGIKRDIISFLSHSYFQAEFQETVLISGIVIHDSSKSASRVTHFRVAYSIDCISFANVTDRHGVEKEYYRNKDSNKTTMVMFDPVFNARCVRIMPTKRIGENSAMSFELLGCNPDHCTGSITPSSTECPGPNLRKFVFDKEKIITSIRITLAGPATEQTPTFNVVSARACNFEMGQFLKENNQLKVCDITPGMT</sequence>
<dbReference type="Gene3D" id="2.60.120.260">
    <property type="entry name" value="Galactose-binding domain-like"/>
    <property type="match status" value="1"/>
</dbReference>
<organism evidence="3 4">
    <name type="scientific">Dreissena polymorpha</name>
    <name type="common">Zebra mussel</name>
    <name type="synonym">Mytilus polymorpha</name>
    <dbReference type="NCBI Taxonomy" id="45954"/>
    <lineage>
        <taxon>Eukaryota</taxon>
        <taxon>Metazoa</taxon>
        <taxon>Spiralia</taxon>
        <taxon>Lophotrochozoa</taxon>
        <taxon>Mollusca</taxon>
        <taxon>Bivalvia</taxon>
        <taxon>Autobranchia</taxon>
        <taxon>Heteroconchia</taxon>
        <taxon>Euheterodonta</taxon>
        <taxon>Imparidentia</taxon>
        <taxon>Neoheterodontei</taxon>
        <taxon>Myida</taxon>
        <taxon>Dreissenoidea</taxon>
        <taxon>Dreissenidae</taxon>
        <taxon>Dreissena</taxon>
    </lineage>
</organism>
<keyword evidence="1" id="KW-0732">Signal</keyword>
<dbReference type="EMBL" id="JAIWYP010000005">
    <property type="protein sequence ID" value="KAH3825231.1"/>
    <property type="molecule type" value="Genomic_DNA"/>
</dbReference>
<dbReference type="InterPro" id="IPR000421">
    <property type="entry name" value="FA58C"/>
</dbReference>
<proteinExistence type="predicted"/>
<evidence type="ECO:0000256" key="1">
    <source>
        <dbReference type="SAM" id="SignalP"/>
    </source>
</evidence>
<dbReference type="AlphaFoldDB" id="A0A9D4JV53"/>
<feature type="signal peptide" evidence="1">
    <location>
        <begin position="1"/>
        <end position="33"/>
    </location>
</feature>
<dbReference type="SUPFAM" id="SSF49785">
    <property type="entry name" value="Galactose-binding domain-like"/>
    <property type="match status" value="1"/>
</dbReference>
<gene>
    <name evidence="3" type="ORF">DPMN_127105</name>
</gene>
<keyword evidence="4" id="KW-1185">Reference proteome</keyword>
<evidence type="ECO:0000313" key="4">
    <source>
        <dbReference type="Proteomes" id="UP000828390"/>
    </source>
</evidence>
<evidence type="ECO:0000259" key="2">
    <source>
        <dbReference type="PROSITE" id="PS50022"/>
    </source>
</evidence>
<accession>A0A9D4JV53</accession>
<reference evidence="3" key="2">
    <citation type="submission" date="2020-11" db="EMBL/GenBank/DDBJ databases">
        <authorList>
            <person name="McCartney M.A."/>
            <person name="Auch B."/>
            <person name="Kono T."/>
            <person name="Mallez S."/>
            <person name="Becker A."/>
            <person name="Gohl D.M."/>
            <person name="Silverstein K.A.T."/>
            <person name="Koren S."/>
            <person name="Bechman K.B."/>
            <person name="Herman A."/>
            <person name="Abrahante J.E."/>
            <person name="Garbe J."/>
        </authorList>
    </citation>
    <scope>NUCLEOTIDE SEQUENCE</scope>
    <source>
        <strain evidence="3">Duluth1</strain>
        <tissue evidence="3">Whole animal</tissue>
    </source>
</reference>
<dbReference type="InterPro" id="IPR008979">
    <property type="entry name" value="Galactose-bd-like_sf"/>
</dbReference>
<dbReference type="Proteomes" id="UP000828390">
    <property type="component" value="Unassembled WGS sequence"/>
</dbReference>